<protein>
    <recommendedName>
        <fullName evidence="1">Ribosomal RNA small subunit methyltransferase J</fullName>
        <ecNumber evidence="1">2.1.1.242</ecNumber>
    </recommendedName>
    <alternativeName>
        <fullName evidence="1">16S rRNA m2G1516 methyltransferase</fullName>
    </alternativeName>
    <alternativeName>
        <fullName evidence="1">rRNA (guanine-N(2)-)-methyltransferase</fullName>
    </alternativeName>
</protein>
<accession>A0A928V135</accession>
<dbReference type="GO" id="GO:0005737">
    <property type="term" value="C:cytoplasm"/>
    <property type="evidence" value="ECO:0007669"/>
    <property type="project" value="UniProtKB-SubCell"/>
</dbReference>
<evidence type="ECO:0000256" key="1">
    <source>
        <dbReference type="HAMAP-Rule" id="MF_01523"/>
    </source>
</evidence>
<gene>
    <name evidence="1" type="primary">rsmJ</name>
    <name evidence="2" type="ORF">C4F51_06220</name>
</gene>
<keyword evidence="1" id="KW-0949">S-adenosyl-L-methionine</keyword>
<dbReference type="PANTHER" id="PTHR36112:SF1">
    <property type="entry name" value="RIBOSOMAL RNA SMALL SUBUNIT METHYLTRANSFERASE J"/>
    <property type="match status" value="1"/>
</dbReference>
<dbReference type="GO" id="GO:0008990">
    <property type="term" value="F:rRNA (guanine-N2-)-methyltransferase activity"/>
    <property type="evidence" value="ECO:0007669"/>
    <property type="project" value="UniProtKB-UniRule"/>
</dbReference>
<name>A0A928V135_9GAMM</name>
<comment type="subcellular location">
    <subcellularLocation>
        <location evidence="1">Cytoplasm</location>
    </subcellularLocation>
</comment>
<dbReference type="Gene3D" id="3.40.50.150">
    <property type="entry name" value="Vaccinia Virus protein VP39"/>
    <property type="match status" value="1"/>
</dbReference>
<keyword evidence="3" id="KW-1185">Reference proteome</keyword>
<sequence>MFLPVICNSAADESLAAAIAERLQQPLHSQVSLAEWAESAFVLLVDEAGVALQQTGRKAPGPVRVEFTEGAVDHRRKFGGGKGQMIAKAVGLKAGVFPHVLDATAGLGRDAFVLASLGCPVTLLERSPVVQQLLLNGFARARQFAHINDPQLLDILSRMRLIEQDSGIYLQQPVSAQQPDVVYLDPMFPQREKTADVKKEMKVFHDIVGADEDSDALLGPALQQARCRVVVKRPRKAPFLAGRTPSYQLEGKSSRYDIYSLQKLPERLPAIVFES</sequence>
<dbReference type="InterPro" id="IPR007536">
    <property type="entry name" value="16SrRNA_methylTrfase_J"/>
</dbReference>
<comment type="caution">
    <text evidence="2">The sequence shown here is derived from an EMBL/GenBank/DDBJ whole genome shotgun (WGS) entry which is preliminary data.</text>
</comment>
<feature type="binding site" evidence="1">
    <location>
        <begin position="109"/>
        <end position="110"/>
    </location>
    <ligand>
        <name>S-adenosyl-L-methionine</name>
        <dbReference type="ChEBI" id="CHEBI:59789"/>
    </ligand>
</feature>
<dbReference type="SUPFAM" id="SSF53335">
    <property type="entry name" value="S-adenosyl-L-methionine-dependent methyltransferases"/>
    <property type="match status" value="1"/>
</dbReference>
<proteinExistence type="inferred from homology"/>
<dbReference type="PANTHER" id="PTHR36112">
    <property type="entry name" value="RIBOSOMAL RNA SMALL SUBUNIT METHYLTRANSFERASE J"/>
    <property type="match status" value="1"/>
</dbReference>
<dbReference type="AlphaFoldDB" id="A0A928V135"/>
<comment type="caution">
    <text evidence="1">Lacks conserved residue(s) required for the propagation of feature annotation.</text>
</comment>
<keyword evidence="1" id="KW-0963">Cytoplasm</keyword>
<keyword evidence="1" id="KW-0808">Transferase</keyword>
<dbReference type="Proteomes" id="UP000652567">
    <property type="component" value="Unassembled WGS sequence"/>
</dbReference>
<dbReference type="EMBL" id="PRDL01000001">
    <property type="protein sequence ID" value="MBE8716783.1"/>
    <property type="molecule type" value="Genomic_DNA"/>
</dbReference>
<dbReference type="EC" id="2.1.1.242" evidence="1"/>
<organism evidence="2 3">
    <name type="scientific">Cellvibrio polysaccharolyticus</name>
    <dbReference type="NCBI Taxonomy" id="2082724"/>
    <lineage>
        <taxon>Bacteria</taxon>
        <taxon>Pseudomonadati</taxon>
        <taxon>Pseudomonadota</taxon>
        <taxon>Gammaproteobacteria</taxon>
        <taxon>Cellvibrionales</taxon>
        <taxon>Cellvibrionaceae</taxon>
        <taxon>Cellvibrio</taxon>
    </lineage>
</organism>
<feature type="binding site" evidence="1">
    <location>
        <begin position="125"/>
        <end position="126"/>
    </location>
    <ligand>
        <name>S-adenosyl-L-methionine</name>
        <dbReference type="ChEBI" id="CHEBI:59789"/>
    </ligand>
</feature>
<keyword evidence="1 2" id="KW-0489">Methyltransferase</keyword>
<evidence type="ECO:0000313" key="2">
    <source>
        <dbReference type="EMBL" id="MBE8716783.1"/>
    </source>
</evidence>
<dbReference type="RefSeq" id="WP_193908112.1">
    <property type="nucleotide sequence ID" value="NZ_PRDL01000001.1"/>
</dbReference>
<dbReference type="CDD" id="cd02440">
    <property type="entry name" value="AdoMet_MTases"/>
    <property type="match status" value="1"/>
</dbReference>
<keyword evidence="1" id="KW-0698">rRNA processing</keyword>
<dbReference type="Pfam" id="PF04445">
    <property type="entry name" value="SAM_MT"/>
    <property type="match status" value="1"/>
</dbReference>
<comment type="catalytic activity">
    <reaction evidence="1">
        <text>guanosine(1516) in 16S rRNA + S-adenosyl-L-methionine = N(2)-methylguanosine(1516) in 16S rRNA + S-adenosyl-L-homocysteine + H(+)</text>
        <dbReference type="Rhea" id="RHEA:43220"/>
        <dbReference type="Rhea" id="RHEA-COMP:10412"/>
        <dbReference type="Rhea" id="RHEA-COMP:10413"/>
        <dbReference type="ChEBI" id="CHEBI:15378"/>
        <dbReference type="ChEBI" id="CHEBI:57856"/>
        <dbReference type="ChEBI" id="CHEBI:59789"/>
        <dbReference type="ChEBI" id="CHEBI:74269"/>
        <dbReference type="ChEBI" id="CHEBI:74481"/>
        <dbReference type="EC" id="2.1.1.242"/>
    </reaction>
</comment>
<reference evidence="2" key="1">
    <citation type="submission" date="2018-07" db="EMBL/GenBank/DDBJ databases">
        <title>Genome assembly of strain Ka43.</title>
        <authorList>
            <person name="Kukolya J."/>
            <person name="Nagy I."/>
            <person name="Horvath B."/>
            <person name="Toth A."/>
        </authorList>
    </citation>
    <scope>NUCLEOTIDE SEQUENCE</scope>
    <source>
        <strain evidence="2">KB43</strain>
    </source>
</reference>
<comment type="function">
    <text evidence="1">Specifically methylates the guanosine in position 1516 of 16S rRNA.</text>
</comment>
<comment type="similarity">
    <text evidence="1">Belongs to the methyltransferase superfamily. RsmJ family.</text>
</comment>
<evidence type="ECO:0000313" key="3">
    <source>
        <dbReference type="Proteomes" id="UP000652567"/>
    </source>
</evidence>
<feature type="binding site" evidence="1">
    <location>
        <position position="185"/>
    </location>
    <ligand>
        <name>S-adenosyl-L-methionine</name>
        <dbReference type="ChEBI" id="CHEBI:59789"/>
    </ligand>
</feature>
<dbReference type="InterPro" id="IPR029063">
    <property type="entry name" value="SAM-dependent_MTases_sf"/>
</dbReference>
<dbReference type="HAMAP" id="MF_01523">
    <property type="entry name" value="16SrRNA_methyltr_J"/>
    <property type="match status" value="1"/>
</dbReference>